<dbReference type="AlphaFoldDB" id="A0A6A6XVY3"/>
<keyword evidence="2" id="KW-1185">Reference proteome</keyword>
<gene>
    <name evidence="1" type="ORF">K505DRAFT_370300</name>
</gene>
<name>A0A6A6XVY3_9PLEO</name>
<dbReference type="Proteomes" id="UP000799757">
    <property type="component" value="Unassembled WGS sequence"/>
</dbReference>
<dbReference type="PANTHER" id="PTHR40260:SF2">
    <property type="entry name" value="BLR8190 PROTEIN"/>
    <property type="match status" value="1"/>
</dbReference>
<dbReference type="EMBL" id="MU001748">
    <property type="protein sequence ID" value="KAF2800413.1"/>
    <property type="molecule type" value="Genomic_DNA"/>
</dbReference>
<sequence>MPALTITIYPIVQGAKFDIDYLVNTHLPLAMKHWAPYGLLSYEVTQFSAFGAEQPLYHAQLSMEWERPECVERALQAPDSKVVLDNVPNFTSVMGVSMFGEVKIRK</sequence>
<evidence type="ECO:0008006" key="3">
    <source>
        <dbReference type="Google" id="ProtNLM"/>
    </source>
</evidence>
<dbReference type="PANTHER" id="PTHR40260">
    <property type="entry name" value="BLR8190 PROTEIN"/>
    <property type="match status" value="1"/>
</dbReference>
<dbReference type="SUPFAM" id="SSF54909">
    <property type="entry name" value="Dimeric alpha+beta barrel"/>
    <property type="match status" value="1"/>
</dbReference>
<dbReference type="InterPro" id="IPR011008">
    <property type="entry name" value="Dimeric_a/b-barrel"/>
</dbReference>
<dbReference type="Gene3D" id="3.30.70.100">
    <property type="match status" value="1"/>
</dbReference>
<accession>A0A6A6XVY3</accession>
<proteinExistence type="predicted"/>
<evidence type="ECO:0000313" key="1">
    <source>
        <dbReference type="EMBL" id="KAF2800413.1"/>
    </source>
</evidence>
<organism evidence="1 2">
    <name type="scientific">Melanomma pulvis-pyrius CBS 109.77</name>
    <dbReference type="NCBI Taxonomy" id="1314802"/>
    <lineage>
        <taxon>Eukaryota</taxon>
        <taxon>Fungi</taxon>
        <taxon>Dikarya</taxon>
        <taxon>Ascomycota</taxon>
        <taxon>Pezizomycotina</taxon>
        <taxon>Dothideomycetes</taxon>
        <taxon>Pleosporomycetidae</taxon>
        <taxon>Pleosporales</taxon>
        <taxon>Melanommataceae</taxon>
        <taxon>Melanomma</taxon>
    </lineage>
</organism>
<evidence type="ECO:0000313" key="2">
    <source>
        <dbReference type="Proteomes" id="UP000799757"/>
    </source>
</evidence>
<dbReference type="OrthoDB" id="4892971at2759"/>
<protein>
    <recommendedName>
        <fullName evidence="3">EthD domain-containing protein</fullName>
    </recommendedName>
</protein>
<reference evidence="1" key="1">
    <citation type="journal article" date="2020" name="Stud. Mycol.">
        <title>101 Dothideomycetes genomes: a test case for predicting lifestyles and emergence of pathogens.</title>
        <authorList>
            <person name="Haridas S."/>
            <person name="Albert R."/>
            <person name="Binder M."/>
            <person name="Bloem J."/>
            <person name="Labutti K."/>
            <person name="Salamov A."/>
            <person name="Andreopoulos B."/>
            <person name="Baker S."/>
            <person name="Barry K."/>
            <person name="Bills G."/>
            <person name="Bluhm B."/>
            <person name="Cannon C."/>
            <person name="Castanera R."/>
            <person name="Culley D."/>
            <person name="Daum C."/>
            <person name="Ezra D."/>
            <person name="Gonzalez J."/>
            <person name="Henrissat B."/>
            <person name="Kuo A."/>
            <person name="Liang C."/>
            <person name="Lipzen A."/>
            <person name="Lutzoni F."/>
            <person name="Magnuson J."/>
            <person name="Mondo S."/>
            <person name="Nolan M."/>
            <person name="Ohm R."/>
            <person name="Pangilinan J."/>
            <person name="Park H.-J."/>
            <person name="Ramirez L."/>
            <person name="Alfaro M."/>
            <person name="Sun H."/>
            <person name="Tritt A."/>
            <person name="Yoshinaga Y."/>
            <person name="Zwiers L.-H."/>
            <person name="Turgeon B."/>
            <person name="Goodwin S."/>
            <person name="Spatafora J."/>
            <person name="Crous P."/>
            <person name="Grigoriev I."/>
        </authorList>
    </citation>
    <scope>NUCLEOTIDE SEQUENCE</scope>
    <source>
        <strain evidence="1">CBS 109.77</strain>
    </source>
</reference>